<dbReference type="PANTHER" id="PTHR46700">
    <property type="entry name" value="ARM REPEAT SUPERFAMILY PROTEIN"/>
    <property type="match status" value="1"/>
</dbReference>
<feature type="region of interest" description="Disordered" evidence="2">
    <location>
        <begin position="276"/>
        <end position="301"/>
    </location>
</feature>
<dbReference type="Gene3D" id="3.30.70.330">
    <property type="match status" value="2"/>
</dbReference>
<dbReference type="InterPro" id="IPR011989">
    <property type="entry name" value="ARM-like"/>
</dbReference>
<dbReference type="Proteomes" id="UP000467840">
    <property type="component" value="Chromosome 9"/>
</dbReference>
<dbReference type="GO" id="GO:0003723">
    <property type="term" value="F:RNA binding"/>
    <property type="evidence" value="ECO:0007669"/>
    <property type="project" value="UniProtKB-UniRule"/>
</dbReference>
<reference evidence="4 5" key="1">
    <citation type="journal article" date="2020" name="Mol. Plant">
        <title>The Chromosome-Based Rubber Tree Genome Provides New Insights into Spurge Genome Evolution and Rubber Biosynthesis.</title>
        <authorList>
            <person name="Liu J."/>
            <person name="Shi C."/>
            <person name="Shi C.C."/>
            <person name="Li W."/>
            <person name="Zhang Q.J."/>
            <person name="Zhang Y."/>
            <person name="Li K."/>
            <person name="Lu H.F."/>
            <person name="Shi C."/>
            <person name="Zhu S.T."/>
            <person name="Xiao Z.Y."/>
            <person name="Nan H."/>
            <person name="Yue Y."/>
            <person name="Zhu X.G."/>
            <person name="Wu Y."/>
            <person name="Hong X.N."/>
            <person name="Fan G.Y."/>
            <person name="Tong Y."/>
            <person name="Zhang D."/>
            <person name="Mao C.L."/>
            <person name="Liu Y.L."/>
            <person name="Hao S.J."/>
            <person name="Liu W.Q."/>
            <person name="Lv M.Q."/>
            <person name="Zhang H.B."/>
            <person name="Liu Y."/>
            <person name="Hu-Tang G.R."/>
            <person name="Wang J.P."/>
            <person name="Wang J.H."/>
            <person name="Sun Y.H."/>
            <person name="Ni S.B."/>
            <person name="Chen W.B."/>
            <person name="Zhang X.C."/>
            <person name="Jiao Y.N."/>
            <person name="Eichler E.E."/>
            <person name="Li G.H."/>
            <person name="Liu X."/>
            <person name="Gao L.Z."/>
        </authorList>
    </citation>
    <scope>NUCLEOTIDE SEQUENCE [LARGE SCALE GENOMIC DNA]</scope>
    <source>
        <strain evidence="5">cv. GT1</strain>
        <tissue evidence="4">Leaf</tissue>
    </source>
</reference>
<dbReference type="Gene3D" id="1.25.10.10">
    <property type="entry name" value="Leucine-rich Repeat Variant"/>
    <property type="match status" value="2"/>
</dbReference>
<keyword evidence="5" id="KW-1185">Reference proteome</keyword>
<dbReference type="SUPFAM" id="SSF54928">
    <property type="entry name" value="RNA-binding domain, RBD"/>
    <property type="match status" value="2"/>
</dbReference>
<protein>
    <recommendedName>
        <fullName evidence="3">RRM domain-containing protein</fullName>
    </recommendedName>
</protein>
<dbReference type="AlphaFoldDB" id="A0A6A6LWC4"/>
<dbReference type="FunFam" id="3.30.70.330:FF:000529">
    <property type="entry name" value="UBP1-associated protein 2C isoform A"/>
    <property type="match status" value="1"/>
</dbReference>
<dbReference type="PANTHER" id="PTHR46700:SF2">
    <property type="entry name" value="ARM REPEAT SUPERFAMILY PROTEIN"/>
    <property type="match status" value="1"/>
</dbReference>
<feature type="compositionally biased region" description="Polar residues" evidence="2">
    <location>
        <begin position="581"/>
        <end position="590"/>
    </location>
</feature>
<evidence type="ECO:0000256" key="2">
    <source>
        <dbReference type="SAM" id="MobiDB-lite"/>
    </source>
</evidence>
<feature type="domain" description="RRM" evidence="3">
    <location>
        <begin position="468"/>
        <end position="556"/>
    </location>
</feature>
<feature type="compositionally biased region" description="Pro residues" evidence="2">
    <location>
        <begin position="567"/>
        <end position="579"/>
    </location>
</feature>
<accession>A0A6A6LWC4</accession>
<evidence type="ECO:0000313" key="5">
    <source>
        <dbReference type="Proteomes" id="UP000467840"/>
    </source>
</evidence>
<dbReference type="InterPro" id="IPR012677">
    <property type="entry name" value="Nucleotide-bd_a/b_plait_sf"/>
</dbReference>
<dbReference type="SUPFAM" id="SSF48371">
    <property type="entry name" value="ARM repeat"/>
    <property type="match status" value="1"/>
</dbReference>
<proteinExistence type="predicted"/>
<evidence type="ECO:0000256" key="1">
    <source>
        <dbReference type="PROSITE-ProRule" id="PRU00176"/>
    </source>
</evidence>
<dbReference type="SMART" id="SM00360">
    <property type="entry name" value="RRM"/>
    <property type="match status" value="2"/>
</dbReference>
<dbReference type="InterPro" id="IPR000504">
    <property type="entry name" value="RRM_dom"/>
</dbReference>
<dbReference type="PROSITE" id="PS50102">
    <property type="entry name" value="RRM"/>
    <property type="match status" value="2"/>
</dbReference>
<dbReference type="InterPro" id="IPR035979">
    <property type="entry name" value="RBD_domain_sf"/>
</dbReference>
<feature type="region of interest" description="Disordered" evidence="2">
    <location>
        <begin position="552"/>
        <end position="591"/>
    </location>
</feature>
<name>A0A6A6LWC4_HEVBR</name>
<dbReference type="InterPro" id="IPR016024">
    <property type="entry name" value="ARM-type_fold"/>
</dbReference>
<dbReference type="Pfam" id="PF00076">
    <property type="entry name" value="RRM_1"/>
    <property type="match status" value="2"/>
</dbReference>
<evidence type="ECO:0000259" key="3">
    <source>
        <dbReference type="PROSITE" id="PS50102"/>
    </source>
</evidence>
<evidence type="ECO:0000313" key="4">
    <source>
        <dbReference type="EMBL" id="KAF2305304.1"/>
    </source>
</evidence>
<gene>
    <name evidence="4" type="ORF">GH714_003599</name>
</gene>
<comment type="caution">
    <text evidence="4">The sequence shown here is derived from an EMBL/GenBank/DDBJ whole genome shotgun (WGS) entry which is preliminary data.</text>
</comment>
<dbReference type="EMBL" id="JAAGAX010000008">
    <property type="protein sequence ID" value="KAF2305304.1"/>
    <property type="molecule type" value="Genomic_DNA"/>
</dbReference>
<sequence>MSGPSASATTTTLWLASYTKLHFFTRVRRFLQSKAAQKNKPRTKVMIVNKEVQIKVTMDGETEDDSLLLQRSVKKLHFGSWEEKEMAAKEIGKLAKEKVKTRKLMAELGVIPALVELVASEVTARRQVAVKALIELANGTYTNKALMVEAGIFSKLPKNEDVSEDLIMHDFAELILSLSSLANTQFHLASSEVLPFLVGILESSSSVENKESCLGTLYNLSAVLENAGPLISNGREKMAKSGIVPALLEVALLGSPLAQKRALKLLQWFKDERQARMGPHSGPQTGRLAIGSPINPRETQEGKKMMKNLVKQSLHKNMEMITRRANASGESSKLKSLVIDPFTKEQLLDIVQTAAIRHSDVLDSIRTVADGDISLRKLFIRGLSSETTTETIRALFSSYGELEEAIVIFDKNTGKSKGFGFITFKHVDGALVALKEPSKKIDGRMTVTQLASAGLSNSGANGGDVSSRKIYVGNVPYDIPSERLLGFFLAYGEIEEGPLGFDKATGKSKGFAFIIYKTEEAAKAAIAEPMKIIDGHQVLCKMAVVNKKVKAQGGMGGDTAQTQPLPQAQPTPQPQPPQPQSSMPGSQYSFPGNLPPYGGFSGLGSNGYGLNSSLPGSISGAGYGGPYGVSQHGVPSSGEFGGLNNAGNSMYRMPPSSAGLASGVYPDGGPYGLSQQHQPSPLPLEFHLEGCIRACHHIIEVTVVVYFLRF</sequence>
<organism evidence="4 5">
    <name type="scientific">Hevea brasiliensis</name>
    <name type="common">Para rubber tree</name>
    <name type="synonym">Siphonia brasiliensis</name>
    <dbReference type="NCBI Taxonomy" id="3981"/>
    <lineage>
        <taxon>Eukaryota</taxon>
        <taxon>Viridiplantae</taxon>
        <taxon>Streptophyta</taxon>
        <taxon>Embryophyta</taxon>
        <taxon>Tracheophyta</taxon>
        <taxon>Spermatophyta</taxon>
        <taxon>Magnoliopsida</taxon>
        <taxon>eudicotyledons</taxon>
        <taxon>Gunneridae</taxon>
        <taxon>Pentapetalae</taxon>
        <taxon>rosids</taxon>
        <taxon>fabids</taxon>
        <taxon>Malpighiales</taxon>
        <taxon>Euphorbiaceae</taxon>
        <taxon>Crotonoideae</taxon>
        <taxon>Micrandreae</taxon>
        <taxon>Hevea</taxon>
    </lineage>
</organism>
<keyword evidence="1" id="KW-0694">RNA-binding</keyword>
<feature type="domain" description="RRM" evidence="3">
    <location>
        <begin position="376"/>
        <end position="453"/>
    </location>
</feature>